<gene>
    <name evidence="1" type="ORF">NCTC10699_00380</name>
</gene>
<sequence length="143" mass="16546">MQFSQNLQDVAELLPPVVLEMVNQVGFADTEKIVQTFGGVSFCFTDGAVYFPKLVALIGRESAVKLRRYFQSEVLYIPRCQVALRMLRNQQFQADFYYLTEEMHKSARLAMLELCPKYQISDRYGWKIVHFTYPLPAAQACLF</sequence>
<evidence type="ECO:0000313" key="1">
    <source>
        <dbReference type="EMBL" id="SUB32795.1"/>
    </source>
</evidence>
<dbReference type="OrthoDB" id="8896696at2"/>
<protein>
    <submittedName>
        <fullName evidence="1">Mor transcription activator family</fullName>
    </submittedName>
</protein>
<reference evidence="1 2" key="1">
    <citation type="submission" date="2018-06" db="EMBL/GenBank/DDBJ databases">
        <authorList>
            <consortium name="Pathogen Informatics"/>
            <person name="Doyle S."/>
        </authorList>
    </citation>
    <scope>NUCLEOTIDE SEQUENCE [LARGE SCALE GENOMIC DNA]</scope>
    <source>
        <strain evidence="1 2">NCTC10699</strain>
    </source>
</reference>
<dbReference type="SUPFAM" id="SSF46689">
    <property type="entry name" value="Homeodomain-like"/>
    <property type="match status" value="1"/>
</dbReference>
<keyword evidence="2" id="KW-1185">Reference proteome</keyword>
<evidence type="ECO:0000313" key="2">
    <source>
        <dbReference type="Proteomes" id="UP000254280"/>
    </source>
</evidence>
<dbReference type="AlphaFoldDB" id="A0A379B2D9"/>
<dbReference type="Proteomes" id="UP000254280">
    <property type="component" value="Unassembled WGS sequence"/>
</dbReference>
<dbReference type="EMBL" id="UGSS01000002">
    <property type="protein sequence ID" value="SUB32795.1"/>
    <property type="molecule type" value="Genomic_DNA"/>
</dbReference>
<dbReference type="InterPro" id="IPR009057">
    <property type="entry name" value="Homeodomain-like_sf"/>
</dbReference>
<accession>A0A379B2D9</accession>
<proteinExistence type="predicted"/>
<name>A0A379B2D9_9PAST</name>
<organism evidence="1 2">
    <name type="scientific">[Pasteurella] mairii</name>
    <dbReference type="NCBI Taxonomy" id="757"/>
    <lineage>
        <taxon>Bacteria</taxon>
        <taxon>Pseudomonadati</taxon>
        <taxon>Pseudomonadota</taxon>
        <taxon>Gammaproteobacteria</taxon>
        <taxon>Pasteurellales</taxon>
        <taxon>Pasteurellaceae</taxon>
    </lineage>
</organism>